<dbReference type="SUPFAM" id="SSF51735">
    <property type="entry name" value="NAD(P)-binding Rossmann-fold domains"/>
    <property type="match status" value="1"/>
</dbReference>
<dbReference type="Proteomes" id="UP000478148">
    <property type="component" value="Unassembled WGS sequence"/>
</dbReference>
<dbReference type="AlphaFoldDB" id="A0A6M1KTK0"/>
<proteinExistence type="predicted"/>
<comment type="caution">
    <text evidence="2">The sequence shown here is derived from an EMBL/GenBank/DDBJ whole genome shotgun (WGS) entry which is preliminary data.</text>
</comment>
<dbReference type="InterPro" id="IPR016040">
    <property type="entry name" value="NAD(P)-bd_dom"/>
</dbReference>
<dbReference type="EMBL" id="SAIY01000001">
    <property type="protein sequence ID" value="NGM11379.1"/>
    <property type="molecule type" value="Genomic_DNA"/>
</dbReference>
<protein>
    <submittedName>
        <fullName evidence="2">NAD(P)H-binding protein</fullName>
    </submittedName>
</protein>
<reference evidence="2 3" key="1">
    <citation type="submission" date="2020-02" db="EMBL/GenBank/DDBJ databases">
        <title>Draft Genome Sequence of Verrucosispora sp. Strain CWR15, Isolated from Gulf of Mexico Sponge.</title>
        <authorList>
            <person name="Kennedy S.J."/>
            <person name="Cella E."/>
            <person name="Azarian T."/>
            <person name="Baker B.J."/>
            <person name="Shaw L.N."/>
        </authorList>
    </citation>
    <scope>NUCLEOTIDE SEQUENCE [LARGE SCALE GENOMIC DNA]</scope>
    <source>
        <strain evidence="2 3">CWR15</strain>
    </source>
</reference>
<evidence type="ECO:0000259" key="1">
    <source>
        <dbReference type="Pfam" id="PF13460"/>
    </source>
</evidence>
<gene>
    <name evidence="2" type="ORF">ENC19_01140</name>
</gene>
<dbReference type="PANTHER" id="PTHR43162:SF1">
    <property type="entry name" value="PRESTALK A DIFFERENTIATION PROTEIN A"/>
    <property type="match status" value="1"/>
</dbReference>
<accession>A0A6M1KTK0</accession>
<feature type="domain" description="NAD(P)-binding" evidence="1">
    <location>
        <begin position="11"/>
        <end position="168"/>
    </location>
</feature>
<keyword evidence="3" id="KW-1185">Reference proteome</keyword>
<organism evidence="2 3">
    <name type="scientific">Verrucosispora sioxanthis</name>
    <dbReference type="NCBI Taxonomy" id="2499994"/>
    <lineage>
        <taxon>Bacteria</taxon>
        <taxon>Bacillati</taxon>
        <taxon>Actinomycetota</taxon>
        <taxon>Actinomycetes</taxon>
        <taxon>Micromonosporales</taxon>
        <taxon>Micromonosporaceae</taxon>
        <taxon>Micromonospora</taxon>
    </lineage>
</organism>
<dbReference type="Gene3D" id="3.40.50.720">
    <property type="entry name" value="NAD(P)-binding Rossmann-like Domain"/>
    <property type="match status" value="1"/>
</dbReference>
<dbReference type="PANTHER" id="PTHR43162">
    <property type="match status" value="1"/>
</dbReference>
<evidence type="ECO:0000313" key="3">
    <source>
        <dbReference type="Proteomes" id="UP000478148"/>
    </source>
</evidence>
<dbReference type="InterPro" id="IPR036291">
    <property type="entry name" value="NAD(P)-bd_dom_sf"/>
</dbReference>
<sequence length="273" mass="29084">MTNQDMTLVLGGTGTTGRRVVRRLRDAGHPLRSASRSGEARFDWTDPNSWRASLAGVTAMYLMAPHDRPVESDFVRLAVEHGVGRVVLLSSRAIEAMGDERLMAAEETVRTCGAQWTILRPDWFDQNFDEGFFRDAVLAGEIAVPVGDTRQCFVDADDIAGVAVAALTGAGHAGRTYEITGPDALSFGEAAAILTETVGRPVRHLGTADDYRTVMLALGVPAEQVAGEIAAFGALRDLGDGQPTGTVRQVTGHDPKSFAAYAAEAAARGAWRS</sequence>
<dbReference type="Gene3D" id="3.90.25.10">
    <property type="entry name" value="UDP-galactose 4-epimerase, domain 1"/>
    <property type="match status" value="1"/>
</dbReference>
<name>A0A6M1KTK0_9ACTN</name>
<dbReference type="InterPro" id="IPR051604">
    <property type="entry name" value="Ergot_Alk_Oxidoreductase"/>
</dbReference>
<dbReference type="Pfam" id="PF13460">
    <property type="entry name" value="NAD_binding_10"/>
    <property type="match status" value="1"/>
</dbReference>
<evidence type="ECO:0000313" key="2">
    <source>
        <dbReference type="EMBL" id="NGM11379.1"/>
    </source>
</evidence>